<keyword evidence="3" id="KW-1185">Reference proteome</keyword>
<feature type="region of interest" description="Disordered" evidence="1">
    <location>
        <begin position="114"/>
        <end position="138"/>
    </location>
</feature>
<organism evidence="2 3">
    <name type="scientific">Pleurodeles waltl</name>
    <name type="common">Iberian ribbed newt</name>
    <dbReference type="NCBI Taxonomy" id="8319"/>
    <lineage>
        <taxon>Eukaryota</taxon>
        <taxon>Metazoa</taxon>
        <taxon>Chordata</taxon>
        <taxon>Craniata</taxon>
        <taxon>Vertebrata</taxon>
        <taxon>Euteleostomi</taxon>
        <taxon>Amphibia</taxon>
        <taxon>Batrachia</taxon>
        <taxon>Caudata</taxon>
        <taxon>Salamandroidea</taxon>
        <taxon>Salamandridae</taxon>
        <taxon>Pleurodelinae</taxon>
        <taxon>Pleurodeles</taxon>
    </lineage>
</organism>
<evidence type="ECO:0000313" key="2">
    <source>
        <dbReference type="EMBL" id="KAJ1150539.1"/>
    </source>
</evidence>
<comment type="caution">
    <text evidence="2">The sequence shown here is derived from an EMBL/GenBank/DDBJ whole genome shotgun (WGS) entry which is preliminary data.</text>
</comment>
<sequence length="179" mass="19215">MLRRFSARAPAQLLPSQLVADPRYAAHLTQESRGASPQETLLLRHLRCPSCLFLGAARTPRLLQSASPGRHAAEPGTPGAPLAGRGSATSSIHRSPHSRAQRWLLFSLHGTPAPRQSLQGAGSSESVSPRRPSSGGHFDTRAAACIRARLQCRSPHQDPGGTGRSRGRLARHHWVAKSL</sequence>
<evidence type="ECO:0000313" key="3">
    <source>
        <dbReference type="Proteomes" id="UP001066276"/>
    </source>
</evidence>
<dbReference type="AlphaFoldDB" id="A0AAV7RCL1"/>
<feature type="region of interest" description="Disordered" evidence="1">
    <location>
        <begin position="153"/>
        <end position="179"/>
    </location>
</feature>
<feature type="compositionally biased region" description="Basic residues" evidence="1">
    <location>
        <begin position="165"/>
        <end position="179"/>
    </location>
</feature>
<dbReference type="Proteomes" id="UP001066276">
    <property type="component" value="Chromosome 5"/>
</dbReference>
<evidence type="ECO:0000256" key="1">
    <source>
        <dbReference type="SAM" id="MobiDB-lite"/>
    </source>
</evidence>
<name>A0AAV7RCL1_PLEWA</name>
<proteinExistence type="predicted"/>
<reference evidence="2" key="1">
    <citation type="journal article" date="2022" name="bioRxiv">
        <title>Sequencing and chromosome-scale assembly of the giantPleurodeles waltlgenome.</title>
        <authorList>
            <person name="Brown T."/>
            <person name="Elewa A."/>
            <person name="Iarovenko S."/>
            <person name="Subramanian E."/>
            <person name="Araus A.J."/>
            <person name="Petzold A."/>
            <person name="Susuki M."/>
            <person name="Suzuki K.-i.T."/>
            <person name="Hayashi T."/>
            <person name="Toyoda A."/>
            <person name="Oliveira C."/>
            <person name="Osipova E."/>
            <person name="Leigh N.D."/>
            <person name="Simon A."/>
            <person name="Yun M.H."/>
        </authorList>
    </citation>
    <scope>NUCLEOTIDE SEQUENCE</scope>
    <source>
        <strain evidence="2">20211129_DDA</strain>
        <tissue evidence="2">Liver</tissue>
    </source>
</reference>
<accession>A0AAV7RCL1</accession>
<protein>
    <submittedName>
        <fullName evidence="2">Uncharacterized protein</fullName>
    </submittedName>
</protein>
<gene>
    <name evidence="2" type="ORF">NDU88_003330</name>
</gene>
<dbReference type="EMBL" id="JANPWB010000009">
    <property type="protein sequence ID" value="KAJ1150539.1"/>
    <property type="molecule type" value="Genomic_DNA"/>
</dbReference>
<feature type="region of interest" description="Disordered" evidence="1">
    <location>
        <begin position="65"/>
        <end position="94"/>
    </location>
</feature>
<feature type="compositionally biased region" description="Low complexity" evidence="1">
    <location>
        <begin position="122"/>
        <end position="136"/>
    </location>
</feature>